<gene>
    <name evidence="3" type="ORF">PgNI_08497</name>
</gene>
<feature type="region of interest" description="Disordered" evidence="1">
    <location>
        <begin position="39"/>
        <end position="80"/>
    </location>
</feature>
<dbReference type="AlphaFoldDB" id="A0A6P8AVJ7"/>
<protein>
    <submittedName>
        <fullName evidence="3">Uncharacterized protein</fullName>
    </submittedName>
</protein>
<keyword evidence="2" id="KW-1185">Reference proteome</keyword>
<dbReference type="Proteomes" id="UP000515153">
    <property type="component" value="Chromosome V"/>
</dbReference>
<sequence length="80" mass="8990">MNTFVKSSKPEYEYQTPGRLALMMMPRLRVKKAAKDGYHDELDLESGHKAEPQDGSYEQLGRNQGADDVGPSRVTFRGSD</sequence>
<dbReference type="KEGG" id="pgri:PgNI_08497"/>
<feature type="compositionally biased region" description="Basic and acidic residues" evidence="1">
    <location>
        <begin position="39"/>
        <end position="52"/>
    </location>
</feature>
<evidence type="ECO:0000313" key="2">
    <source>
        <dbReference type="Proteomes" id="UP000515153"/>
    </source>
</evidence>
<organism evidence="2 3">
    <name type="scientific">Pyricularia grisea</name>
    <name type="common">Crabgrass-specific blast fungus</name>
    <name type="synonym">Magnaporthe grisea</name>
    <dbReference type="NCBI Taxonomy" id="148305"/>
    <lineage>
        <taxon>Eukaryota</taxon>
        <taxon>Fungi</taxon>
        <taxon>Dikarya</taxon>
        <taxon>Ascomycota</taxon>
        <taxon>Pezizomycotina</taxon>
        <taxon>Sordariomycetes</taxon>
        <taxon>Sordariomycetidae</taxon>
        <taxon>Magnaporthales</taxon>
        <taxon>Pyriculariaceae</taxon>
        <taxon>Pyricularia</taxon>
    </lineage>
</organism>
<name>A0A6P8AVJ7_PYRGI</name>
<dbReference type="GeneID" id="41963402"/>
<reference evidence="2 3" key="1">
    <citation type="journal article" date="2019" name="Mol. Biol. Evol.">
        <title>Blast fungal genomes show frequent chromosomal changes, gene gains and losses, and effector gene turnover.</title>
        <authorList>
            <person name="Gomez Luciano L.B."/>
            <person name="Jason Tsai I."/>
            <person name="Chuma I."/>
            <person name="Tosa Y."/>
            <person name="Chen Y.H."/>
            <person name="Li J.Y."/>
            <person name="Li M.Y."/>
            <person name="Jade Lu M.Y."/>
            <person name="Nakayashiki H."/>
            <person name="Li W.H."/>
        </authorList>
    </citation>
    <scope>NUCLEOTIDE SEQUENCE [LARGE SCALE GENOMIC DNA]</scope>
    <source>
        <strain evidence="2 3">NI907</strain>
    </source>
</reference>
<evidence type="ECO:0000313" key="3">
    <source>
        <dbReference type="RefSeq" id="XP_030978946.1"/>
    </source>
</evidence>
<reference evidence="3" key="2">
    <citation type="submission" date="2019-10" db="EMBL/GenBank/DDBJ databases">
        <authorList>
            <consortium name="NCBI Genome Project"/>
        </authorList>
    </citation>
    <scope>NUCLEOTIDE SEQUENCE</scope>
    <source>
        <strain evidence="3">NI907</strain>
    </source>
</reference>
<reference evidence="3" key="3">
    <citation type="submission" date="2025-08" db="UniProtKB">
        <authorList>
            <consortium name="RefSeq"/>
        </authorList>
    </citation>
    <scope>IDENTIFICATION</scope>
    <source>
        <strain evidence="3">NI907</strain>
    </source>
</reference>
<dbReference type="RefSeq" id="XP_030978946.1">
    <property type="nucleotide sequence ID" value="XM_031128494.1"/>
</dbReference>
<accession>A0A6P8AVJ7</accession>
<evidence type="ECO:0000256" key="1">
    <source>
        <dbReference type="SAM" id="MobiDB-lite"/>
    </source>
</evidence>
<proteinExistence type="predicted"/>